<dbReference type="Pfam" id="PF00773">
    <property type="entry name" value="RNB"/>
    <property type="match status" value="1"/>
</dbReference>
<dbReference type="EMBL" id="UYJE01005912">
    <property type="protein sequence ID" value="VDI41596.1"/>
    <property type="molecule type" value="Genomic_DNA"/>
</dbReference>
<comment type="caution">
    <text evidence="2">The sequence shown here is derived from an EMBL/GenBank/DDBJ whole genome shotgun (WGS) entry which is preliminary data.</text>
</comment>
<dbReference type="SUPFAM" id="SSF50249">
    <property type="entry name" value="Nucleic acid-binding proteins"/>
    <property type="match status" value="1"/>
</dbReference>
<dbReference type="GO" id="GO:0000932">
    <property type="term" value="C:P-body"/>
    <property type="evidence" value="ECO:0007669"/>
    <property type="project" value="TreeGrafter"/>
</dbReference>
<organism evidence="2 3">
    <name type="scientific">Mytilus galloprovincialis</name>
    <name type="common">Mediterranean mussel</name>
    <dbReference type="NCBI Taxonomy" id="29158"/>
    <lineage>
        <taxon>Eukaryota</taxon>
        <taxon>Metazoa</taxon>
        <taxon>Spiralia</taxon>
        <taxon>Lophotrochozoa</taxon>
        <taxon>Mollusca</taxon>
        <taxon>Bivalvia</taxon>
        <taxon>Autobranchia</taxon>
        <taxon>Pteriomorphia</taxon>
        <taxon>Mytilida</taxon>
        <taxon>Mytiloidea</taxon>
        <taxon>Mytilidae</taxon>
        <taxon>Mytilinae</taxon>
        <taxon>Mytilus</taxon>
    </lineage>
</organism>
<proteinExistence type="predicted"/>
<protein>
    <recommendedName>
        <fullName evidence="1">RNB domain-containing protein</fullName>
    </recommendedName>
</protein>
<evidence type="ECO:0000313" key="3">
    <source>
        <dbReference type="Proteomes" id="UP000596742"/>
    </source>
</evidence>
<dbReference type="InterPro" id="IPR050180">
    <property type="entry name" value="RNR_Ribonuclease"/>
</dbReference>
<feature type="domain" description="RNB" evidence="1">
    <location>
        <begin position="75"/>
        <end position="452"/>
    </location>
</feature>
<dbReference type="OrthoDB" id="6161099at2759"/>
<reference evidence="2" key="1">
    <citation type="submission" date="2018-11" db="EMBL/GenBank/DDBJ databases">
        <authorList>
            <person name="Alioto T."/>
            <person name="Alioto T."/>
        </authorList>
    </citation>
    <scope>NUCLEOTIDE SEQUENCE</scope>
</reference>
<dbReference type="GO" id="GO:0003723">
    <property type="term" value="F:RNA binding"/>
    <property type="evidence" value="ECO:0007669"/>
    <property type="project" value="InterPro"/>
</dbReference>
<dbReference type="PANTHER" id="PTHR23355">
    <property type="entry name" value="RIBONUCLEASE"/>
    <property type="match status" value="1"/>
</dbReference>
<dbReference type="SMART" id="SM00955">
    <property type="entry name" value="RNB"/>
    <property type="match status" value="1"/>
</dbReference>
<evidence type="ECO:0000313" key="2">
    <source>
        <dbReference type="EMBL" id="VDI41596.1"/>
    </source>
</evidence>
<dbReference type="InterPro" id="IPR001900">
    <property type="entry name" value="RNase_II/R"/>
</dbReference>
<dbReference type="PANTHER" id="PTHR23355:SF9">
    <property type="entry name" value="DIS3-LIKE EXONUCLEASE 2"/>
    <property type="match status" value="1"/>
</dbReference>
<dbReference type="InterPro" id="IPR012340">
    <property type="entry name" value="NA-bd_OB-fold"/>
</dbReference>
<gene>
    <name evidence="2" type="ORF">MGAL_10B082886</name>
</gene>
<evidence type="ECO:0000259" key="1">
    <source>
        <dbReference type="SMART" id="SM00955"/>
    </source>
</evidence>
<dbReference type="GO" id="GO:0006402">
    <property type="term" value="P:mRNA catabolic process"/>
    <property type="evidence" value="ECO:0007669"/>
    <property type="project" value="TreeGrafter"/>
</dbReference>
<dbReference type="GO" id="GO:0000175">
    <property type="term" value="F:3'-5'-RNA exonuclease activity"/>
    <property type="evidence" value="ECO:0007669"/>
    <property type="project" value="TreeGrafter"/>
</dbReference>
<keyword evidence="3" id="KW-1185">Reference proteome</keyword>
<dbReference type="Proteomes" id="UP000596742">
    <property type="component" value="Unassembled WGS sequence"/>
</dbReference>
<sequence>MKRENVFFVTIVAWIGLYPLGAVIAVQKSSKAIQDGIKLLQHQYSVPTFYKEETLQAVPKIIQSCVEHIIETDRRLNLTKLNVFSIKKSELPYIENCLSIEYYPEGFKVGVHIADVSVYIKKGDSVDKEACERANTFNPGRSTNSYQLLPEPLAEKCSLVENETRLGISFFMYINKDYVCKKYDMVKSLIRSNKTFTYSEAEEKIDNASNNKEDVFSNSLNDLFIIAQKMQKKRLGDAVCAISIENDVYINGDGRQITAKTCCLVGEFILLVNSVASMRLVSAYPKCVPMVCQDPLSEKNVQEWLRSYPQICHLIGHLQQTKILPNKELSVKYLSTKIRYSAIHRCQKWVWHKFKKCMDIVDNNDLADIQIILGQADLHPMQGLALDEWQSFQKPTMYRCSGKAESLASDELKQFSITKCKTSLPNQLHITSPITRFVDILAHRLCHAALNETIAPYNSDEVAELCRSMNKREKQAKLFALKCKQLHLAYELLRNPIFVHGFVKTISDSEIILFIPGFSWLSIECRKISFNLLQVYSCPEVIECREELRSDFEKDTVVLKWKRRVYSTDGKGPKP</sequence>
<dbReference type="AlphaFoldDB" id="A0A8B6EXJ7"/>
<accession>A0A8B6EXJ7</accession>
<name>A0A8B6EXJ7_MYTGA</name>